<evidence type="ECO:0000256" key="1">
    <source>
        <dbReference type="SAM" id="SignalP"/>
    </source>
</evidence>
<keyword evidence="1" id="KW-0732">Signal</keyword>
<protein>
    <recommendedName>
        <fullName evidence="4">Cysteine-rich protein</fullName>
    </recommendedName>
</protein>
<comment type="caution">
    <text evidence="2">The sequence shown here is derived from an EMBL/GenBank/DDBJ whole genome shotgun (WGS) entry which is preliminary data.</text>
</comment>
<dbReference type="VEuPathDB" id="MicrosporidiaDB:CWI37_0423p0030"/>
<name>A0A4Q9L650_9MICR</name>
<dbReference type="AlphaFoldDB" id="A0A4Q9L650"/>
<dbReference type="Proteomes" id="UP000292362">
    <property type="component" value="Unassembled WGS sequence"/>
</dbReference>
<organism evidence="2 3">
    <name type="scientific">Hamiltosporidium tvaerminnensis</name>
    <dbReference type="NCBI Taxonomy" id="1176355"/>
    <lineage>
        <taxon>Eukaryota</taxon>
        <taxon>Fungi</taxon>
        <taxon>Fungi incertae sedis</taxon>
        <taxon>Microsporidia</taxon>
        <taxon>Dubosqiidae</taxon>
        <taxon>Hamiltosporidium</taxon>
    </lineage>
</organism>
<evidence type="ECO:0000313" key="2">
    <source>
        <dbReference type="EMBL" id="TBU02736.1"/>
    </source>
</evidence>
<evidence type="ECO:0008006" key="4">
    <source>
        <dbReference type="Google" id="ProtNLM"/>
    </source>
</evidence>
<proteinExistence type="predicted"/>
<gene>
    <name evidence="2" type="ORF">CWI37_0423p0030</name>
</gene>
<accession>A0A4Q9L650</accession>
<feature type="chain" id="PRO_5020379879" description="Cysteine-rich protein" evidence="1">
    <location>
        <begin position="28"/>
        <end position="269"/>
    </location>
</feature>
<reference evidence="2 3" key="1">
    <citation type="submission" date="2017-12" db="EMBL/GenBank/DDBJ databases">
        <authorList>
            <person name="Pombert J.-F."/>
            <person name="Haag K.L."/>
            <person name="Ebert D."/>
        </authorList>
    </citation>
    <scope>NUCLEOTIDE SEQUENCE [LARGE SCALE GENOMIC DNA]</scope>
    <source>
        <strain evidence="2">FI-OER-3-3</strain>
    </source>
</reference>
<feature type="signal peptide" evidence="1">
    <location>
        <begin position="1"/>
        <end position="27"/>
    </location>
</feature>
<dbReference type="EMBL" id="PITJ01000423">
    <property type="protein sequence ID" value="TBU02736.1"/>
    <property type="molecule type" value="Genomic_DNA"/>
</dbReference>
<sequence length="269" mass="32349">MALMNRFSDKFYSYFCCLIILCYICLCHEFCDCEYSEADTPCPLFTADLECHEYTCSDFRLLDESDTYCDDHHMIFQDMRPYENNECIIPSVCEEFKKCVRYCEPEFRKCVRYCEPEVQKCVHYCDPEVKKCIRYCEPEVKKCIQYLELEVRKCILYVEPEVKKCIYYCEPEVRKCIHYCEPEFKKCTPCCHKCSCESKPKLEKVIHVFIQRKCGSEEDFDCIKKSYWEKERSVCYAHRQKECSCANCQRCRPISCIRNIPCRRKCSFL</sequence>
<evidence type="ECO:0000313" key="3">
    <source>
        <dbReference type="Proteomes" id="UP000292362"/>
    </source>
</evidence>